<proteinExistence type="predicted"/>
<name>A0A0R2HY78_CARDV</name>
<dbReference type="AlphaFoldDB" id="A0A0R2HY78"/>
<dbReference type="PATRIC" id="fig|1449336.4.peg.1007"/>
<dbReference type="GeneID" id="89589493"/>
<dbReference type="eggNOG" id="COG4844">
    <property type="taxonomic scope" value="Bacteria"/>
</dbReference>
<dbReference type="Proteomes" id="UP000051658">
    <property type="component" value="Unassembled WGS sequence"/>
</dbReference>
<evidence type="ECO:0000313" key="1">
    <source>
        <dbReference type="EMBL" id="KRN57728.1"/>
    </source>
</evidence>
<dbReference type="NCBIfam" id="NF010190">
    <property type="entry name" value="PRK13669.1"/>
    <property type="match status" value="1"/>
</dbReference>
<evidence type="ECO:0000313" key="2">
    <source>
        <dbReference type="Proteomes" id="UP000051658"/>
    </source>
</evidence>
<keyword evidence="2" id="KW-1185">Reference proteome</keyword>
<dbReference type="EMBL" id="JQBS01000001">
    <property type="protein sequence ID" value="KRN57728.1"/>
    <property type="molecule type" value="Genomic_DNA"/>
</dbReference>
<protein>
    <submittedName>
        <fullName evidence="1">Uncharacterized protein</fullName>
    </submittedName>
</protein>
<sequence>MKPIVEFCVNNVANGGQIVLDKLEADDLVEVVTYDCLNECVICAQDFFALAEGKLVRAKTTDDLIKGIYQSLEEEGWL</sequence>
<dbReference type="RefSeq" id="WP_034568588.1">
    <property type="nucleotide sequence ID" value="NZ_JQBS01000001.1"/>
</dbReference>
<reference evidence="1 2" key="1">
    <citation type="journal article" date="2015" name="Genome Announc.">
        <title>Expanding the biotechnology potential of lactobacilli through comparative genomics of 213 strains and associated genera.</title>
        <authorList>
            <person name="Sun Z."/>
            <person name="Harris H.M."/>
            <person name="McCann A."/>
            <person name="Guo C."/>
            <person name="Argimon S."/>
            <person name="Zhang W."/>
            <person name="Yang X."/>
            <person name="Jeffery I.B."/>
            <person name="Cooney J.C."/>
            <person name="Kagawa T.F."/>
            <person name="Liu W."/>
            <person name="Song Y."/>
            <person name="Salvetti E."/>
            <person name="Wrobel A."/>
            <person name="Rasinkangas P."/>
            <person name="Parkhill J."/>
            <person name="Rea M.C."/>
            <person name="O'Sullivan O."/>
            <person name="Ritari J."/>
            <person name="Douillard F.P."/>
            <person name="Paul Ross R."/>
            <person name="Yang R."/>
            <person name="Briner A.E."/>
            <person name="Felis G.E."/>
            <person name="de Vos W.M."/>
            <person name="Barrangou R."/>
            <person name="Klaenhammer T.R."/>
            <person name="Caufield P.W."/>
            <person name="Cui Y."/>
            <person name="Zhang H."/>
            <person name="O'Toole P.W."/>
        </authorList>
    </citation>
    <scope>NUCLEOTIDE SEQUENCE [LARGE SCALE GENOMIC DNA]</scope>
    <source>
        <strain evidence="1 2">DSM 20623</strain>
    </source>
</reference>
<organism evidence="1 2">
    <name type="scientific">Carnobacterium divergens DSM 20623</name>
    <dbReference type="NCBI Taxonomy" id="1449336"/>
    <lineage>
        <taxon>Bacteria</taxon>
        <taxon>Bacillati</taxon>
        <taxon>Bacillota</taxon>
        <taxon>Bacilli</taxon>
        <taxon>Lactobacillales</taxon>
        <taxon>Carnobacteriaceae</taxon>
        <taxon>Carnobacterium</taxon>
    </lineage>
</organism>
<dbReference type="InterPro" id="IPR009910">
    <property type="entry name" value="DUF1450"/>
</dbReference>
<comment type="caution">
    <text evidence="1">The sequence shown here is derived from an EMBL/GenBank/DDBJ whole genome shotgun (WGS) entry which is preliminary data.</text>
</comment>
<gene>
    <name evidence="1" type="ORF">IV74_GL000983</name>
</gene>
<dbReference type="Pfam" id="PF07293">
    <property type="entry name" value="DUF1450"/>
    <property type="match status" value="1"/>
</dbReference>
<accession>A0A0R2HY78</accession>